<dbReference type="Gene3D" id="1.10.287.130">
    <property type="match status" value="1"/>
</dbReference>
<evidence type="ECO:0000256" key="1">
    <source>
        <dbReference type="ARBA" id="ARBA00000085"/>
    </source>
</evidence>
<dbReference type="InterPro" id="IPR035965">
    <property type="entry name" value="PAS-like_dom_sf"/>
</dbReference>
<evidence type="ECO:0000313" key="23">
    <source>
        <dbReference type="EMBL" id="NFV81107.1"/>
    </source>
</evidence>
<evidence type="ECO:0000256" key="4">
    <source>
        <dbReference type="ARBA" id="ARBA00022475"/>
    </source>
</evidence>
<dbReference type="PANTHER" id="PTHR45339">
    <property type="entry name" value="HYBRID SIGNAL TRANSDUCTION HISTIDINE KINASE J"/>
    <property type="match status" value="1"/>
</dbReference>
<evidence type="ECO:0000256" key="3">
    <source>
        <dbReference type="ARBA" id="ARBA00012438"/>
    </source>
</evidence>
<comment type="catalytic activity">
    <reaction evidence="1">
        <text>ATP + protein L-histidine = ADP + protein N-phospho-L-histidine.</text>
        <dbReference type="EC" id="2.7.13.3"/>
    </reaction>
</comment>
<feature type="domain" description="Response regulatory" evidence="19">
    <location>
        <begin position="700"/>
        <end position="821"/>
    </location>
</feature>
<dbReference type="PROSITE" id="PS50109">
    <property type="entry name" value="HIS_KIN"/>
    <property type="match status" value="1"/>
</dbReference>
<evidence type="ECO:0000259" key="20">
    <source>
        <dbReference type="PROSITE" id="PS50112"/>
    </source>
</evidence>
<comment type="subcellular location">
    <subcellularLocation>
        <location evidence="2">Cell membrane</location>
        <topology evidence="2">Multi-pass membrane protein</topology>
    </subcellularLocation>
</comment>
<evidence type="ECO:0000256" key="2">
    <source>
        <dbReference type="ARBA" id="ARBA00004651"/>
    </source>
</evidence>
<dbReference type="NCBIfam" id="TIGR00229">
    <property type="entry name" value="sensory_box"/>
    <property type="match status" value="1"/>
</dbReference>
<dbReference type="InterPro" id="IPR036641">
    <property type="entry name" value="HPT_dom_sf"/>
</dbReference>
<dbReference type="SMART" id="SM00091">
    <property type="entry name" value="PAS"/>
    <property type="match status" value="3"/>
</dbReference>
<protein>
    <recommendedName>
        <fullName evidence="15">Sensory/regulatory protein RpfC</fullName>
        <ecNumber evidence="3">2.7.13.3</ecNumber>
    </recommendedName>
</protein>
<dbReference type="InterPro" id="IPR001789">
    <property type="entry name" value="Sig_transdc_resp-reg_receiver"/>
</dbReference>
<dbReference type="Pfam" id="PF02518">
    <property type="entry name" value="HATPase_c"/>
    <property type="match status" value="1"/>
</dbReference>
<evidence type="ECO:0000256" key="10">
    <source>
        <dbReference type="ARBA" id="ARBA00022840"/>
    </source>
</evidence>
<keyword evidence="4" id="KW-1003">Cell membrane</keyword>
<evidence type="ECO:0000256" key="5">
    <source>
        <dbReference type="ARBA" id="ARBA00022553"/>
    </source>
</evidence>
<feature type="domain" description="Response regulatory" evidence="19">
    <location>
        <begin position="846"/>
        <end position="963"/>
    </location>
</feature>
<feature type="modified residue" description="4-aspartylphosphate" evidence="17">
    <location>
        <position position="895"/>
    </location>
</feature>
<dbReference type="InterPro" id="IPR036890">
    <property type="entry name" value="HATPase_C_sf"/>
</dbReference>
<reference evidence="23 24" key="1">
    <citation type="submission" date="2020-02" db="EMBL/GenBank/DDBJ databases">
        <authorList>
            <person name="Dziuba M."/>
            <person name="Kuznetsov B."/>
            <person name="Mardanov A."/>
            <person name="Ravin N."/>
            <person name="Grouzdev D."/>
        </authorList>
    </citation>
    <scope>NUCLEOTIDE SEQUENCE [LARGE SCALE GENOMIC DNA]</scope>
    <source>
        <strain evidence="23 24">SpK</strain>
    </source>
</reference>
<dbReference type="CDD" id="cd00082">
    <property type="entry name" value="HisKA"/>
    <property type="match status" value="1"/>
</dbReference>
<dbReference type="Pfam" id="PF01627">
    <property type="entry name" value="Hpt"/>
    <property type="match status" value="1"/>
</dbReference>
<keyword evidence="6" id="KW-0808">Transferase</keyword>
<evidence type="ECO:0000256" key="6">
    <source>
        <dbReference type="ARBA" id="ARBA00022679"/>
    </source>
</evidence>
<dbReference type="FunFam" id="3.30.565.10:FF:000010">
    <property type="entry name" value="Sensor histidine kinase RcsC"/>
    <property type="match status" value="1"/>
</dbReference>
<evidence type="ECO:0000259" key="22">
    <source>
        <dbReference type="PROSITE" id="PS50894"/>
    </source>
</evidence>
<dbReference type="GO" id="GO:0006355">
    <property type="term" value="P:regulation of DNA-templated transcription"/>
    <property type="evidence" value="ECO:0007669"/>
    <property type="project" value="InterPro"/>
</dbReference>
<feature type="modified residue" description="Phosphohistidine" evidence="16">
    <location>
        <position position="1049"/>
    </location>
</feature>
<dbReference type="AlphaFoldDB" id="A0A7C9UUS2"/>
<dbReference type="CDD" id="cd00156">
    <property type="entry name" value="REC"/>
    <property type="match status" value="1"/>
</dbReference>
<dbReference type="InterPro" id="IPR013767">
    <property type="entry name" value="PAS_fold"/>
</dbReference>
<keyword evidence="9" id="KW-0418">Kinase</keyword>
<keyword evidence="13" id="KW-0472">Membrane</keyword>
<keyword evidence="12" id="KW-0902">Two-component regulatory system</keyword>
<dbReference type="PROSITE" id="PS50110">
    <property type="entry name" value="RESPONSE_REGULATORY"/>
    <property type="match status" value="2"/>
</dbReference>
<keyword evidence="24" id="KW-1185">Reference proteome</keyword>
<comment type="subunit">
    <text evidence="14">At low DSF concentrations, interacts with RpfF.</text>
</comment>
<feature type="domain" description="HPt" evidence="22">
    <location>
        <begin position="1010"/>
        <end position="1103"/>
    </location>
</feature>
<evidence type="ECO:0000313" key="24">
    <source>
        <dbReference type="Proteomes" id="UP000480684"/>
    </source>
</evidence>
<keyword evidence="10" id="KW-0067">ATP-binding</keyword>
<dbReference type="InterPro" id="IPR003661">
    <property type="entry name" value="HisK_dim/P_dom"/>
</dbReference>
<dbReference type="EMBL" id="JAAIYP010000039">
    <property type="protein sequence ID" value="NFV81107.1"/>
    <property type="molecule type" value="Genomic_DNA"/>
</dbReference>
<dbReference type="Gene3D" id="3.30.450.20">
    <property type="entry name" value="PAS domain"/>
    <property type="match status" value="3"/>
</dbReference>
<dbReference type="CDD" id="cd00088">
    <property type="entry name" value="HPT"/>
    <property type="match status" value="1"/>
</dbReference>
<feature type="domain" description="PAS" evidence="20">
    <location>
        <begin position="64"/>
        <end position="134"/>
    </location>
</feature>
<feature type="domain" description="Histidine kinase" evidence="18">
    <location>
        <begin position="464"/>
        <end position="684"/>
    </location>
</feature>
<proteinExistence type="predicted"/>
<dbReference type="Proteomes" id="UP000480684">
    <property type="component" value="Unassembled WGS sequence"/>
</dbReference>
<dbReference type="PANTHER" id="PTHR45339:SF1">
    <property type="entry name" value="HYBRID SIGNAL TRANSDUCTION HISTIDINE KINASE J"/>
    <property type="match status" value="1"/>
</dbReference>
<dbReference type="InterPro" id="IPR004358">
    <property type="entry name" value="Sig_transdc_His_kin-like_C"/>
</dbReference>
<dbReference type="SUPFAM" id="SSF52172">
    <property type="entry name" value="CheY-like"/>
    <property type="match status" value="2"/>
</dbReference>
<dbReference type="Gene3D" id="1.20.120.160">
    <property type="entry name" value="HPT domain"/>
    <property type="match status" value="1"/>
</dbReference>
<evidence type="ECO:0000259" key="18">
    <source>
        <dbReference type="PROSITE" id="PS50109"/>
    </source>
</evidence>
<organism evidence="23 24">
    <name type="scientific">Magnetospirillum aberrantis SpK</name>
    <dbReference type="NCBI Taxonomy" id="908842"/>
    <lineage>
        <taxon>Bacteria</taxon>
        <taxon>Pseudomonadati</taxon>
        <taxon>Pseudomonadota</taxon>
        <taxon>Alphaproteobacteria</taxon>
        <taxon>Rhodospirillales</taxon>
        <taxon>Rhodospirillaceae</taxon>
        <taxon>Magnetospirillum</taxon>
    </lineage>
</organism>
<dbReference type="PROSITE" id="PS50112">
    <property type="entry name" value="PAS"/>
    <property type="match status" value="1"/>
</dbReference>
<evidence type="ECO:0000256" key="17">
    <source>
        <dbReference type="PROSITE-ProRule" id="PRU00169"/>
    </source>
</evidence>
<keyword evidence="8" id="KW-0547">Nucleotide-binding</keyword>
<dbReference type="Pfam" id="PF00072">
    <property type="entry name" value="Response_reg"/>
    <property type="match status" value="2"/>
</dbReference>
<evidence type="ECO:0000259" key="21">
    <source>
        <dbReference type="PROSITE" id="PS50113"/>
    </source>
</evidence>
<dbReference type="GO" id="GO:0000155">
    <property type="term" value="F:phosphorelay sensor kinase activity"/>
    <property type="evidence" value="ECO:0007669"/>
    <property type="project" value="InterPro"/>
</dbReference>
<dbReference type="PRINTS" id="PR00344">
    <property type="entry name" value="BCTRLSENSOR"/>
</dbReference>
<feature type="domain" description="PAC" evidence="21">
    <location>
        <begin position="141"/>
        <end position="191"/>
    </location>
</feature>
<dbReference type="SUPFAM" id="SSF55874">
    <property type="entry name" value="ATPase domain of HSP90 chaperone/DNA topoisomerase II/histidine kinase"/>
    <property type="match status" value="1"/>
</dbReference>
<evidence type="ECO:0000256" key="8">
    <source>
        <dbReference type="ARBA" id="ARBA00022741"/>
    </source>
</evidence>
<dbReference type="CDD" id="cd00130">
    <property type="entry name" value="PAS"/>
    <property type="match status" value="1"/>
</dbReference>
<evidence type="ECO:0000259" key="19">
    <source>
        <dbReference type="PROSITE" id="PS50110"/>
    </source>
</evidence>
<feature type="modified residue" description="4-aspartylphosphate" evidence="17">
    <location>
        <position position="754"/>
    </location>
</feature>
<dbReference type="SMART" id="SM00448">
    <property type="entry name" value="REC"/>
    <property type="match status" value="2"/>
</dbReference>
<dbReference type="CDD" id="cd16922">
    <property type="entry name" value="HATPase_EvgS-ArcB-TorS-like"/>
    <property type="match status" value="1"/>
</dbReference>
<dbReference type="SMART" id="SM00387">
    <property type="entry name" value="HATPase_c"/>
    <property type="match status" value="1"/>
</dbReference>
<gene>
    <name evidence="23" type="ORF">G4223_13390</name>
</gene>
<dbReference type="SUPFAM" id="SSF47384">
    <property type="entry name" value="Homodimeric domain of signal transducing histidine kinase"/>
    <property type="match status" value="1"/>
</dbReference>
<dbReference type="PROSITE" id="PS50113">
    <property type="entry name" value="PAC"/>
    <property type="match status" value="2"/>
</dbReference>
<dbReference type="SUPFAM" id="SSF47226">
    <property type="entry name" value="Histidine-containing phosphotransfer domain, HPT domain"/>
    <property type="match status" value="1"/>
</dbReference>
<evidence type="ECO:0000256" key="9">
    <source>
        <dbReference type="ARBA" id="ARBA00022777"/>
    </source>
</evidence>
<dbReference type="SMART" id="SM00388">
    <property type="entry name" value="HisKA"/>
    <property type="match status" value="1"/>
</dbReference>
<dbReference type="InterPro" id="IPR036097">
    <property type="entry name" value="HisK_dim/P_sf"/>
</dbReference>
<dbReference type="FunFam" id="1.10.287.130:FF:000002">
    <property type="entry name" value="Two-component osmosensing histidine kinase"/>
    <property type="match status" value="1"/>
</dbReference>
<dbReference type="CDD" id="cd17546">
    <property type="entry name" value="REC_hyHK_CKI1_RcsC-like"/>
    <property type="match status" value="1"/>
</dbReference>
<evidence type="ECO:0000256" key="16">
    <source>
        <dbReference type="PROSITE-ProRule" id="PRU00110"/>
    </source>
</evidence>
<dbReference type="EC" id="2.7.13.3" evidence="3"/>
<dbReference type="InterPro" id="IPR008207">
    <property type="entry name" value="Sig_transdc_His_kin_Hpt_dom"/>
</dbReference>
<dbReference type="Pfam" id="PF00989">
    <property type="entry name" value="PAS"/>
    <property type="match status" value="1"/>
</dbReference>
<comment type="caution">
    <text evidence="23">The sequence shown here is derived from an EMBL/GenBank/DDBJ whole genome shotgun (WGS) entry which is preliminary data.</text>
</comment>
<keyword evidence="7" id="KW-0812">Transmembrane</keyword>
<keyword evidence="11" id="KW-1133">Transmembrane helix</keyword>
<accession>A0A7C9UUS2</accession>
<dbReference type="RefSeq" id="WP_163680617.1">
    <property type="nucleotide sequence ID" value="NZ_JAAIYP010000039.1"/>
</dbReference>
<dbReference type="GO" id="GO:0005886">
    <property type="term" value="C:plasma membrane"/>
    <property type="evidence" value="ECO:0007669"/>
    <property type="project" value="UniProtKB-SubCell"/>
</dbReference>
<evidence type="ECO:0000256" key="14">
    <source>
        <dbReference type="ARBA" id="ARBA00064003"/>
    </source>
</evidence>
<name>A0A7C9UUS2_9PROT</name>
<evidence type="ECO:0000256" key="11">
    <source>
        <dbReference type="ARBA" id="ARBA00022989"/>
    </source>
</evidence>
<dbReference type="InterPro" id="IPR005467">
    <property type="entry name" value="His_kinase_dom"/>
</dbReference>
<dbReference type="InterPro" id="IPR003594">
    <property type="entry name" value="HATPase_dom"/>
</dbReference>
<feature type="domain" description="PAC" evidence="21">
    <location>
        <begin position="265"/>
        <end position="317"/>
    </location>
</feature>
<dbReference type="SUPFAM" id="SSF55785">
    <property type="entry name" value="PYP-like sensor domain (PAS domain)"/>
    <property type="match status" value="3"/>
</dbReference>
<dbReference type="Pfam" id="PF00512">
    <property type="entry name" value="HisKA"/>
    <property type="match status" value="1"/>
</dbReference>
<dbReference type="Pfam" id="PF12860">
    <property type="entry name" value="PAS_7"/>
    <property type="match status" value="1"/>
</dbReference>
<evidence type="ECO:0000256" key="7">
    <source>
        <dbReference type="ARBA" id="ARBA00022692"/>
    </source>
</evidence>
<dbReference type="InterPro" id="IPR000700">
    <property type="entry name" value="PAS-assoc_C"/>
</dbReference>
<dbReference type="PROSITE" id="PS50894">
    <property type="entry name" value="HPT"/>
    <property type="match status" value="1"/>
</dbReference>
<evidence type="ECO:0000256" key="13">
    <source>
        <dbReference type="ARBA" id="ARBA00023136"/>
    </source>
</evidence>
<dbReference type="InterPro" id="IPR000014">
    <property type="entry name" value="PAS"/>
</dbReference>
<dbReference type="Gene3D" id="3.30.565.10">
    <property type="entry name" value="Histidine kinase-like ATPase, C-terminal domain"/>
    <property type="match status" value="1"/>
</dbReference>
<dbReference type="GO" id="GO:0005524">
    <property type="term" value="F:ATP binding"/>
    <property type="evidence" value="ECO:0007669"/>
    <property type="project" value="UniProtKB-KW"/>
</dbReference>
<dbReference type="InterPro" id="IPR011006">
    <property type="entry name" value="CheY-like_superfamily"/>
</dbReference>
<sequence length="1103" mass="120737">MMHELLERQLHEVSAGGTVDVERLLRLVDQSYQAAEHDRRMSRRAADLMEQELREANRHSKDMAERQLKAILDTAGEGVVISDFKGVILDVNRAMLTMFGYERDEVLGQPLVMLMGERDAAQHDQHVERYKKTGVARVTGRGREETARRKDGSTFPIELAVGDLSSTGMHQFVGIIRDISDRKRHEAELQASHALFRDFAESSSDWFWETGPDHRFTRFTGSDQKLEHLLDGIIGRTRMELMRGTVPDEAIARHAATLDARLPFRDYTYPVALCSGEKRVFKVSGKPAYGAGGAFLGYRGTASDVTEQVQAEQRLKQLENQLLAAISSISEGFVLYDSKERLVVCNDRYRDLFPYLTDVIKPGQSFAELVRAIAARGAYALSGEELECWVEQRIAAHREADGAELLQHLAGDRWVRTVEYPTGDGGVVGIHTDITQTVQMDRELRRAMTAAESANRAKSEFLATMSHEIRTPMNGIIGMTGLLLDTELNPEQRHFASTIRLSAEALLSIINEILDFSRAEAGRLEFEETSFELRPLVEGVVDILAPRLKGKPLELTYFVQSPEAATYLGDSGRLRQVLLNLAGNAIKFTDKGNVAIEVASRNDEERSWLRFVVRDTGIGIPQSAQERLFTKFTQADSSTARRFGGTGLGLAISKHIVELMGGSIGFSSTEGEGSTFWFEVPVRMGEGGEERSDNPLLGVKILVVDDNETNADVFLRQLQNWGAVVEVTSNAAEGLVAARTAQRVGAPFSVVLLDHHMPGMSGLDLATLLRADPDMAGLKLILASSADTPDLKAQAASLRLDAVLTKPVRQSTLLDRMLDAVGLQRLRPVGPSRPDDPILPTGPALRILVAEDNAINQQVAVGLLGKMGHRADVADDGREAVTLVERCDYDLVLMDMQMPNMDGIAATQAIRALASPKSQVPIVAMTANAMRGDREACLAAGMNDYIAKPIDRQRLAAVLERWGEQIVVTRPTRAVCAPAVVPEPVAKASVVSTLPLLDAEARADLTDTLGEDVFLSLMRTFQQSLPTRMREIEQALADGDVQAGAKAAHSLRGAAGNLGLARMAHLLARLEGGLNKGEGGMDSIFSALVEAAMDTMEVVAKSR</sequence>
<keyword evidence="5 17" id="KW-0597">Phosphoprotein</keyword>
<dbReference type="Gene3D" id="3.40.50.2300">
    <property type="match status" value="2"/>
</dbReference>
<evidence type="ECO:0000256" key="12">
    <source>
        <dbReference type="ARBA" id="ARBA00023012"/>
    </source>
</evidence>
<evidence type="ECO:0000256" key="15">
    <source>
        <dbReference type="ARBA" id="ARBA00068150"/>
    </source>
</evidence>